<comment type="caution">
    <text evidence="2">The sequence shown here is derived from an EMBL/GenBank/DDBJ whole genome shotgun (WGS) entry which is preliminary data.</text>
</comment>
<accession>A0A834T4E9</accession>
<dbReference type="EMBL" id="JAAIUW010000009">
    <property type="protein sequence ID" value="KAF7815380.1"/>
    <property type="molecule type" value="Genomic_DNA"/>
</dbReference>
<sequence>MKLLKPDLPINFDGMRVYSKVNDGRLFSATSHEKEEIVAEEGKEEALEKNQDGSPSSKGLPSQLDQLFEEAAQDSLAGDIIRPIKPPASIVPPSNDPAPSADPSLSSVPKAANGTSTDPLAGNEGLEDPE</sequence>
<organism evidence="2 3">
    <name type="scientific">Senna tora</name>
    <dbReference type="NCBI Taxonomy" id="362788"/>
    <lineage>
        <taxon>Eukaryota</taxon>
        <taxon>Viridiplantae</taxon>
        <taxon>Streptophyta</taxon>
        <taxon>Embryophyta</taxon>
        <taxon>Tracheophyta</taxon>
        <taxon>Spermatophyta</taxon>
        <taxon>Magnoliopsida</taxon>
        <taxon>eudicotyledons</taxon>
        <taxon>Gunneridae</taxon>
        <taxon>Pentapetalae</taxon>
        <taxon>rosids</taxon>
        <taxon>fabids</taxon>
        <taxon>Fabales</taxon>
        <taxon>Fabaceae</taxon>
        <taxon>Caesalpinioideae</taxon>
        <taxon>Cassia clade</taxon>
        <taxon>Senna</taxon>
    </lineage>
</organism>
<feature type="compositionally biased region" description="Low complexity" evidence="1">
    <location>
        <begin position="97"/>
        <end position="109"/>
    </location>
</feature>
<name>A0A834T4E9_9FABA</name>
<evidence type="ECO:0000256" key="1">
    <source>
        <dbReference type="SAM" id="MobiDB-lite"/>
    </source>
</evidence>
<dbReference type="Proteomes" id="UP000634136">
    <property type="component" value="Unassembled WGS sequence"/>
</dbReference>
<reference evidence="2" key="1">
    <citation type="submission" date="2020-09" db="EMBL/GenBank/DDBJ databases">
        <title>Genome-Enabled Discovery of Anthraquinone Biosynthesis in Senna tora.</title>
        <authorList>
            <person name="Kang S.-H."/>
            <person name="Pandey R.P."/>
            <person name="Lee C.-M."/>
            <person name="Sim J.-S."/>
            <person name="Jeong J.-T."/>
            <person name="Choi B.-S."/>
            <person name="Jung M."/>
            <person name="Ginzburg D."/>
            <person name="Zhao K."/>
            <person name="Won S.Y."/>
            <person name="Oh T.-J."/>
            <person name="Yu Y."/>
            <person name="Kim N.-H."/>
            <person name="Lee O.R."/>
            <person name="Lee T.-H."/>
            <person name="Bashyal P."/>
            <person name="Kim T.-S."/>
            <person name="Lee W.-H."/>
            <person name="Kawkins C."/>
            <person name="Kim C.-K."/>
            <person name="Kim J.S."/>
            <person name="Ahn B.O."/>
            <person name="Rhee S.Y."/>
            <person name="Sohng J.K."/>
        </authorList>
    </citation>
    <scope>NUCLEOTIDE SEQUENCE</scope>
    <source>
        <tissue evidence="2">Leaf</tissue>
    </source>
</reference>
<feature type="region of interest" description="Disordered" evidence="1">
    <location>
        <begin position="29"/>
        <end position="130"/>
    </location>
</feature>
<evidence type="ECO:0000313" key="2">
    <source>
        <dbReference type="EMBL" id="KAF7815380.1"/>
    </source>
</evidence>
<feature type="compositionally biased region" description="Basic and acidic residues" evidence="1">
    <location>
        <begin position="31"/>
        <end position="51"/>
    </location>
</feature>
<evidence type="ECO:0000313" key="3">
    <source>
        <dbReference type="Proteomes" id="UP000634136"/>
    </source>
</evidence>
<dbReference type="AlphaFoldDB" id="A0A834T4E9"/>
<gene>
    <name evidence="2" type="ORF">G2W53_029349</name>
</gene>
<proteinExistence type="predicted"/>
<protein>
    <submittedName>
        <fullName evidence="2">Uncharacterized protein</fullName>
    </submittedName>
</protein>
<keyword evidence="3" id="KW-1185">Reference proteome</keyword>
<feature type="compositionally biased region" description="Polar residues" evidence="1">
    <location>
        <begin position="52"/>
        <end position="65"/>
    </location>
</feature>
<feature type="compositionally biased region" description="Pro residues" evidence="1">
    <location>
        <begin position="84"/>
        <end position="96"/>
    </location>
</feature>